<gene>
    <name evidence="10" type="ordered locus">PSMK_01920</name>
</gene>
<keyword evidence="3 10" id="KW-0436">Ligase</keyword>
<dbReference type="PANTHER" id="PTHR43767:SF8">
    <property type="entry name" value="LONG-CHAIN-FATTY-ACID--COA LIGASE"/>
    <property type="match status" value="1"/>
</dbReference>
<dbReference type="InterPro" id="IPR045851">
    <property type="entry name" value="AMP-bd_C_sf"/>
</dbReference>
<accession>I0IAR3</accession>
<comment type="pathway">
    <text evidence="2">Lipid metabolism; fatty acid beta-oxidation.</text>
</comment>
<evidence type="ECO:0000256" key="3">
    <source>
        <dbReference type="ARBA" id="ARBA00022598"/>
    </source>
</evidence>
<dbReference type="Gene3D" id="3.40.50.12780">
    <property type="entry name" value="N-terminal domain of ligase-like"/>
    <property type="match status" value="1"/>
</dbReference>
<dbReference type="InterPro" id="IPR000873">
    <property type="entry name" value="AMP-dep_synth/lig_dom"/>
</dbReference>
<dbReference type="InterPro" id="IPR050237">
    <property type="entry name" value="ATP-dep_AMP-bd_enzyme"/>
</dbReference>
<dbReference type="STRING" id="1142394.PSMK_01920"/>
<dbReference type="CDD" id="cd04433">
    <property type="entry name" value="AFD_class_I"/>
    <property type="match status" value="1"/>
</dbReference>
<sequence>MSGPLPPEFAEPPGFSVARVDAGPRPPAARGRAWIHAAADAVAAALAGPGLGPGPVLIRACDGPAFFAAFLGGVRAGRAALPLGPATPGAAALAAGLGVGAAASIAGDGPMEAPRVEPRAGLRGPRDGQDPLGSGVLLQTSGSTAAAATAYRGVAGLAAVGRACASGLGVTAADHVLSVAPLAHSYGLEHGLLMPLCAGCRVTCAAAPRAPGPWLLAAAERVRPTVLPAVPVLLDRLAREAGSPAAAAGRLRAAGVRLLYSAGGVLPPGLAAAYAAAGLPVGQVFGSTEVGSVTWAPPGEDAGVGRALPGVTLRVDGAGHLRVRSPWALAGFLRGPGRLEAASDAEGFFATGDLASIDASGALRLAGRSRLLVDVGGRKVNPAEVEAALGACPGVAEAVVLPMVQSETITRLRAFVEPAGADAPPAEADLRARLRRTLPPHKIPRRFHALAALPRTPAGKPDRAALSRLADSLP</sequence>
<dbReference type="EC" id="6.2.1.3" evidence="4"/>
<evidence type="ECO:0000259" key="8">
    <source>
        <dbReference type="Pfam" id="PF00501"/>
    </source>
</evidence>
<evidence type="ECO:0000313" key="11">
    <source>
        <dbReference type="Proteomes" id="UP000007881"/>
    </source>
</evidence>
<name>I0IAR3_PHYMF</name>
<dbReference type="Pfam" id="PF00501">
    <property type="entry name" value="AMP-binding"/>
    <property type="match status" value="1"/>
</dbReference>
<evidence type="ECO:0000256" key="7">
    <source>
        <dbReference type="SAM" id="MobiDB-lite"/>
    </source>
</evidence>
<dbReference type="eggNOG" id="COG0318">
    <property type="taxonomic scope" value="Bacteria"/>
</dbReference>
<dbReference type="RefSeq" id="WP_014435571.1">
    <property type="nucleotide sequence ID" value="NC_017080.1"/>
</dbReference>
<evidence type="ECO:0000256" key="5">
    <source>
        <dbReference type="ARBA" id="ARBA00039545"/>
    </source>
</evidence>
<dbReference type="HOGENOM" id="CLU_000022_59_0_0"/>
<keyword evidence="11" id="KW-1185">Reference proteome</keyword>
<dbReference type="AlphaFoldDB" id="I0IAR3"/>
<feature type="region of interest" description="Disordered" evidence="7">
    <location>
        <begin position="109"/>
        <end position="133"/>
    </location>
</feature>
<dbReference type="SUPFAM" id="SSF56801">
    <property type="entry name" value="Acetyl-CoA synthetase-like"/>
    <property type="match status" value="1"/>
</dbReference>
<evidence type="ECO:0000256" key="2">
    <source>
        <dbReference type="ARBA" id="ARBA00005005"/>
    </source>
</evidence>
<evidence type="ECO:0000256" key="6">
    <source>
        <dbReference type="ARBA" id="ARBA00042773"/>
    </source>
</evidence>
<evidence type="ECO:0000256" key="4">
    <source>
        <dbReference type="ARBA" id="ARBA00026121"/>
    </source>
</evidence>
<dbReference type="PANTHER" id="PTHR43767">
    <property type="entry name" value="LONG-CHAIN-FATTY-ACID--COA LIGASE"/>
    <property type="match status" value="1"/>
</dbReference>
<comment type="subcellular location">
    <subcellularLocation>
        <location evidence="1">Membrane</location>
        <topology evidence="1">Peripheral membrane protein</topology>
    </subcellularLocation>
</comment>
<dbReference type="InterPro" id="IPR042099">
    <property type="entry name" value="ANL_N_sf"/>
</dbReference>
<dbReference type="Pfam" id="PF13193">
    <property type="entry name" value="AMP-binding_C"/>
    <property type="match status" value="1"/>
</dbReference>
<feature type="domain" description="AMP-binding enzyme C-terminal" evidence="9">
    <location>
        <begin position="384"/>
        <end position="460"/>
    </location>
</feature>
<dbReference type="Gene3D" id="3.30.300.30">
    <property type="match status" value="1"/>
</dbReference>
<dbReference type="EMBL" id="AP012338">
    <property type="protein sequence ID" value="BAM02351.1"/>
    <property type="molecule type" value="Genomic_DNA"/>
</dbReference>
<dbReference type="Proteomes" id="UP000007881">
    <property type="component" value="Chromosome"/>
</dbReference>
<dbReference type="InterPro" id="IPR025110">
    <property type="entry name" value="AMP-bd_C"/>
</dbReference>
<reference evidence="10 11" key="1">
    <citation type="submission" date="2012-02" db="EMBL/GenBank/DDBJ databases">
        <title>Complete genome sequence of Phycisphaera mikurensis NBRC 102666.</title>
        <authorList>
            <person name="Ankai A."/>
            <person name="Hosoyama A."/>
            <person name="Terui Y."/>
            <person name="Sekine M."/>
            <person name="Fukai R."/>
            <person name="Kato Y."/>
            <person name="Nakamura S."/>
            <person name="Yamada-Narita S."/>
            <person name="Kawakoshi A."/>
            <person name="Fukunaga Y."/>
            <person name="Yamazaki S."/>
            <person name="Fujita N."/>
        </authorList>
    </citation>
    <scope>NUCLEOTIDE SEQUENCE [LARGE SCALE GENOMIC DNA]</scope>
    <source>
        <strain evidence="11">NBRC 102666 / KCTC 22515 / FYK2301M01</strain>
    </source>
</reference>
<organism evidence="10 11">
    <name type="scientific">Phycisphaera mikurensis (strain NBRC 102666 / KCTC 22515 / FYK2301M01)</name>
    <dbReference type="NCBI Taxonomy" id="1142394"/>
    <lineage>
        <taxon>Bacteria</taxon>
        <taxon>Pseudomonadati</taxon>
        <taxon>Planctomycetota</taxon>
        <taxon>Phycisphaerae</taxon>
        <taxon>Phycisphaerales</taxon>
        <taxon>Phycisphaeraceae</taxon>
        <taxon>Phycisphaera</taxon>
    </lineage>
</organism>
<evidence type="ECO:0000259" key="9">
    <source>
        <dbReference type="Pfam" id="PF13193"/>
    </source>
</evidence>
<dbReference type="OrthoDB" id="9778383at2"/>
<dbReference type="KEGG" id="phm:PSMK_01920"/>
<protein>
    <recommendedName>
        <fullName evidence="5">Long-chain-fatty-acid--CoA ligase</fullName>
        <ecNumber evidence="4">6.2.1.3</ecNumber>
    </recommendedName>
    <alternativeName>
        <fullName evidence="6">Long-chain acyl-CoA synthetase</fullName>
    </alternativeName>
</protein>
<feature type="domain" description="AMP-dependent synthetase/ligase" evidence="8">
    <location>
        <begin position="138"/>
        <end position="315"/>
    </location>
</feature>
<dbReference type="GO" id="GO:0004467">
    <property type="term" value="F:long-chain fatty acid-CoA ligase activity"/>
    <property type="evidence" value="ECO:0007669"/>
    <property type="project" value="UniProtKB-EC"/>
</dbReference>
<dbReference type="GO" id="GO:0016020">
    <property type="term" value="C:membrane"/>
    <property type="evidence" value="ECO:0007669"/>
    <property type="project" value="UniProtKB-SubCell"/>
</dbReference>
<evidence type="ECO:0000313" key="10">
    <source>
        <dbReference type="EMBL" id="BAM02351.1"/>
    </source>
</evidence>
<proteinExistence type="predicted"/>
<evidence type="ECO:0000256" key="1">
    <source>
        <dbReference type="ARBA" id="ARBA00004170"/>
    </source>
</evidence>
<feature type="compositionally biased region" description="Basic and acidic residues" evidence="7">
    <location>
        <begin position="114"/>
        <end position="129"/>
    </location>
</feature>